<organism evidence="1 2">
    <name type="scientific">Neptunomonas japonica JAMM 1380</name>
    <dbReference type="NCBI Taxonomy" id="1441457"/>
    <lineage>
        <taxon>Bacteria</taxon>
        <taxon>Pseudomonadati</taxon>
        <taxon>Pseudomonadota</taxon>
        <taxon>Gammaproteobacteria</taxon>
        <taxon>Oceanospirillales</taxon>
        <taxon>Oceanospirillaceae</taxon>
        <taxon>Neptunomonas</taxon>
    </lineage>
</organism>
<dbReference type="EMBL" id="AP014546">
    <property type="protein sequence ID" value="BBB29351.1"/>
    <property type="molecule type" value="Genomic_DNA"/>
</dbReference>
<evidence type="ECO:0000313" key="1">
    <source>
        <dbReference type="EMBL" id="BBB29351.1"/>
    </source>
</evidence>
<evidence type="ECO:0000313" key="2">
    <source>
        <dbReference type="Proteomes" id="UP000595332"/>
    </source>
</evidence>
<reference evidence="1 2" key="1">
    <citation type="journal article" date="2008" name="Int. J. Syst. Evol. Microbiol.">
        <title>Neptunomonas japonica sp. nov., an Osedax japonicus symbiont-like bacterium isolated from sediment adjacent to sperm whale carcasses off Kagoshima, Japan.</title>
        <authorList>
            <person name="Miyazaki M."/>
            <person name="Nogi Y."/>
            <person name="Fujiwara Y."/>
            <person name="Kawato M."/>
            <person name="Kubokawa K."/>
            <person name="Horikoshi K."/>
        </authorList>
    </citation>
    <scope>NUCLEOTIDE SEQUENCE [LARGE SCALE GENOMIC DNA]</scope>
    <source>
        <strain evidence="1 2">JAMM 1380</strain>
    </source>
</reference>
<dbReference type="KEGG" id="njp:NEJAP_1399"/>
<sequence>MEIPKLLTSIELVKIIKSSQFLNNYDDSPKEKGFITYEEKIELMLGDDETVKTDEFFEWHYSFSTNAFEGEQTEDHSETPKVVEGGMTLIFRYQVQDGEFSTKEIRDARWMFYLSLKPIVAIRSAELLRSTPIQNLTPPMLANLADFQ</sequence>
<dbReference type="Proteomes" id="UP000595332">
    <property type="component" value="Chromosome"/>
</dbReference>
<dbReference type="RefSeq" id="WP_201349960.1">
    <property type="nucleotide sequence ID" value="NZ_AP014546.1"/>
</dbReference>
<accession>A0A7R6PJF8</accession>
<gene>
    <name evidence="1" type="ORF">NEJAP_1399</name>
</gene>
<name>A0A7R6PJF8_9GAMM</name>
<proteinExistence type="predicted"/>
<keyword evidence="2" id="KW-1185">Reference proteome</keyword>
<protein>
    <submittedName>
        <fullName evidence="1">Uncharacterized protein</fullName>
    </submittedName>
</protein>
<dbReference type="AlphaFoldDB" id="A0A7R6PJF8"/>